<dbReference type="Pfam" id="PF16003">
    <property type="entry name" value="DUF4776"/>
    <property type="match status" value="1"/>
</dbReference>
<dbReference type="PANTHER" id="PTHR39079:SF1">
    <property type="entry name" value="GH11706P-RELATED"/>
    <property type="match status" value="1"/>
</dbReference>
<feature type="region of interest" description="Disordered" evidence="1">
    <location>
        <begin position="840"/>
        <end position="873"/>
    </location>
</feature>
<accession>A0A0M4EPX2</accession>
<evidence type="ECO:0000259" key="3">
    <source>
        <dbReference type="Pfam" id="PF16032"/>
    </source>
</evidence>
<gene>
    <name evidence="4" type="ORF">Dbus_chr3Rg997</name>
</gene>
<feature type="region of interest" description="Disordered" evidence="1">
    <location>
        <begin position="425"/>
        <end position="466"/>
    </location>
</feature>
<feature type="compositionally biased region" description="Polar residues" evidence="1">
    <location>
        <begin position="383"/>
        <end position="392"/>
    </location>
</feature>
<evidence type="ECO:0000256" key="1">
    <source>
        <dbReference type="SAM" id="MobiDB-lite"/>
    </source>
</evidence>
<feature type="compositionally biased region" description="Basic and acidic residues" evidence="1">
    <location>
        <begin position="233"/>
        <end position="242"/>
    </location>
</feature>
<dbReference type="InterPro" id="IPR031949">
    <property type="entry name" value="DUF4776"/>
</dbReference>
<feature type="domain" description="DUF4776" evidence="2">
    <location>
        <begin position="323"/>
        <end position="822"/>
    </location>
</feature>
<dbReference type="Proteomes" id="UP000494163">
    <property type="component" value="Chromosome 3R"/>
</dbReference>
<dbReference type="EMBL" id="CP012526">
    <property type="protein sequence ID" value="ALC46247.1"/>
    <property type="molecule type" value="Genomic_DNA"/>
</dbReference>
<dbReference type="AlphaFoldDB" id="A0A0M4EPX2"/>
<feature type="domain" description="DUF4788" evidence="3">
    <location>
        <begin position="21"/>
        <end position="214"/>
    </location>
</feature>
<dbReference type="InterPro" id="IPR031992">
    <property type="entry name" value="DUF4788"/>
</dbReference>
<evidence type="ECO:0000259" key="2">
    <source>
        <dbReference type="Pfam" id="PF16003"/>
    </source>
</evidence>
<dbReference type="PANTHER" id="PTHR39079">
    <property type="entry name" value="FI08034P-RELATED"/>
    <property type="match status" value="1"/>
</dbReference>
<feature type="non-terminal residue" evidence="4">
    <location>
        <position position="873"/>
    </location>
</feature>
<evidence type="ECO:0000313" key="5">
    <source>
        <dbReference type="Proteomes" id="UP000494163"/>
    </source>
</evidence>
<protein>
    <submittedName>
        <fullName evidence="4">CG31029</fullName>
    </submittedName>
</protein>
<sequence length="873" mass="99079">NKQEYIFDIVMVKSSIARRSEENSPVYSVRLYKDFVDLTYDRLYAEEFPEGQPLGHFVASPCELISQLTHKGICVALYDNNKMLGSATCSFSTGVLRQLTESTFEIIDELPIQLMNRKTAVAQIALKFKITTTDPNLDSRLLPFGCYDICKPADSSVNPRDLIFTLGRSRKCGGTSCITDERLMSHAGAPFKCVHGKTKESNKECSCGVKGAKVPPELDPSKERERKQLKKLLADLKVDEPRVPTPPPGHAASKRHRQRKSSDESVASEDSAQFYSLSSSNSEQAIDLDVGLTPEQMQELQQARKRALGICPDIKPPELLTSKYKPPLLCPVCKANITWLPKVAACPYCGHKHFAMDKPSEEEFDECQTAEQVLRDHFLGDAGSSQRVSKSSGGDGNKKNCECTQNRICTRCRIRQLCQQMFQQSDDNKQKPEQLQTQTAAAKQEPQQQQKEQPAGKPLKKEASSATLRRKKLIKIFDEMAKAYGSKASTAEQLLQNCEAECQQFKRKAKTPRGRRRVACALKQVERELASKYPVKKRKRAAKSHKPKRRSTRYTFLVRSSEVERPRFSHTSCAGDNGRIPCHMGWMWTKSELARYRDWKPGAISKTIRSLMAYFLRDYPLDRIPLSRYHYRKRLISLEPPEEPLVQHPTLHITRRHDEYVITLRPLKDPKTLAVCANPYAEMKPVVFRIVKDPIAAGKRALKLKLMEKGYPVCTCKLPVNDCFCRSVVDKKVMQQEVQGMCLDRGWPNMNDTFVYSDLSEDDSDNEFEFGVTPPAGIIKPERLRHPDRINSETQYEVNDWAMPTMYPHPPNPHVQYAGCVVGERKAKFSWIMGKGNVHAPAKPAKKMNISKKRQKGGQEQLLPAKRIWHKSS</sequence>
<dbReference type="STRING" id="30019.A0A0M4EPX2"/>
<feature type="region of interest" description="Disordered" evidence="1">
    <location>
        <begin position="378"/>
        <end position="398"/>
    </location>
</feature>
<dbReference type="Pfam" id="PF16032">
    <property type="entry name" value="DUF4788"/>
    <property type="match status" value="1"/>
</dbReference>
<feature type="compositionally biased region" description="Basic residues" evidence="1">
    <location>
        <begin position="844"/>
        <end position="856"/>
    </location>
</feature>
<feature type="region of interest" description="Disordered" evidence="1">
    <location>
        <begin position="233"/>
        <end position="278"/>
    </location>
</feature>
<reference evidence="4 5" key="1">
    <citation type="submission" date="2015-08" db="EMBL/GenBank/DDBJ databases">
        <title>Ancestral chromatin configuration constrains chromatin evolution on differentiating sex chromosomes in Drosophila.</title>
        <authorList>
            <person name="Zhou Q."/>
            <person name="Bachtrog D."/>
        </authorList>
    </citation>
    <scope>NUCLEOTIDE SEQUENCE [LARGE SCALE GENOMIC DNA]</scope>
    <source>
        <tissue evidence="4">Whole larvae</tissue>
    </source>
</reference>
<evidence type="ECO:0000313" key="4">
    <source>
        <dbReference type="EMBL" id="ALC46247.1"/>
    </source>
</evidence>
<feature type="region of interest" description="Disordered" evidence="1">
    <location>
        <begin position="205"/>
        <end position="224"/>
    </location>
</feature>
<feature type="non-terminal residue" evidence="4">
    <location>
        <position position="1"/>
    </location>
</feature>
<proteinExistence type="predicted"/>
<dbReference type="OMA" id="NITWLPK"/>
<keyword evidence="5" id="KW-1185">Reference proteome</keyword>
<organism evidence="4 5">
    <name type="scientific">Drosophila busckii</name>
    <name type="common">Fruit fly</name>
    <dbReference type="NCBI Taxonomy" id="30019"/>
    <lineage>
        <taxon>Eukaryota</taxon>
        <taxon>Metazoa</taxon>
        <taxon>Ecdysozoa</taxon>
        <taxon>Arthropoda</taxon>
        <taxon>Hexapoda</taxon>
        <taxon>Insecta</taxon>
        <taxon>Pterygota</taxon>
        <taxon>Neoptera</taxon>
        <taxon>Endopterygota</taxon>
        <taxon>Diptera</taxon>
        <taxon>Brachycera</taxon>
        <taxon>Muscomorpha</taxon>
        <taxon>Ephydroidea</taxon>
        <taxon>Drosophilidae</taxon>
        <taxon>Drosophila</taxon>
    </lineage>
</organism>
<name>A0A0M4EPX2_DROBS</name>
<feature type="compositionally biased region" description="Low complexity" evidence="1">
    <location>
        <begin position="436"/>
        <end position="455"/>
    </location>
</feature>
<dbReference type="OrthoDB" id="7883086at2759"/>